<sequence length="38" mass="4326">MFFEGFVVLVMLSRHEKTSNSFANHLSQVNSNIIVPTM</sequence>
<evidence type="ECO:0000313" key="2">
    <source>
        <dbReference type="Proteomes" id="UP000003423"/>
    </source>
</evidence>
<gene>
    <name evidence="1" type="ORF">BD31_I0693</name>
</gene>
<evidence type="ECO:0000313" key="1">
    <source>
        <dbReference type="EMBL" id="EIJ65469.1"/>
    </source>
</evidence>
<proteinExistence type="predicted"/>
<dbReference type="PATRIC" id="fig|859350.6.peg.1459"/>
<reference evidence="1 2" key="1">
    <citation type="journal article" date="2012" name="J. Bacteriol.">
        <title>Genome sequence of "Candidatus Nitrosopumilus salaria" BD31, an ammonia-oxidizing archaeon from the San Francisco Bay estuary.</title>
        <authorList>
            <person name="Mosier A.C."/>
            <person name="Allen E.E."/>
            <person name="Kim M."/>
            <person name="Ferriera S."/>
            <person name="Francis C.A."/>
        </authorList>
    </citation>
    <scope>NUCLEOTIDE SEQUENCE [LARGE SCALE GENOMIC DNA]</scope>
    <source>
        <strain evidence="1 2">BD31</strain>
    </source>
</reference>
<keyword evidence="2" id="KW-1185">Reference proteome</keyword>
<name>I3D176_9ARCH</name>
<protein>
    <submittedName>
        <fullName evidence="1">Uncharacterized protein</fullName>
    </submittedName>
</protein>
<dbReference type="AlphaFoldDB" id="I3D176"/>
<dbReference type="Proteomes" id="UP000003423">
    <property type="component" value="Unassembled WGS sequence"/>
</dbReference>
<dbReference type="EMBL" id="AEXL02000120">
    <property type="protein sequence ID" value="EIJ65469.1"/>
    <property type="molecule type" value="Genomic_DNA"/>
</dbReference>
<organism evidence="1 2">
    <name type="scientific">Candidatus Nitrosopumilus salarius BD31</name>
    <dbReference type="NCBI Taxonomy" id="859350"/>
    <lineage>
        <taxon>Archaea</taxon>
        <taxon>Nitrososphaerota</taxon>
        <taxon>Nitrososphaeria</taxon>
        <taxon>Nitrosopumilales</taxon>
        <taxon>Nitrosopumilaceae</taxon>
        <taxon>Nitrosopumilus</taxon>
    </lineage>
</organism>
<comment type="caution">
    <text evidence="1">The sequence shown here is derived from an EMBL/GenBank/DDBJ whole genome shotgun (WGS) entry which is preliminary data.</text>
</comment>
<accession>I3D176</accession>